<accession>A0AAW1PS37</accession>
<keyword evidence="1" id="KW-0732">Signal</keyword>
<organism evidence="2 3">
    <name type="scientific">[Myrmecia] bisecta</name>
    <dbReference type="NCBI Taxonomy" id="41462"/>
    <lineage>
        <taxon>Eukaryota</taxon>
        <taxon>Viridiplantae</taxon>
        <taxon>Chlorophyta</taxon>
        <taxon>core chlorophytes</taxon>
        <taxon>Trebouxiophyceae</taxon>
        <taxon>Trebouxiales</taxon>
        <taxon>Trebouxiaceae</taxon>
        <taxon>Myrmecia</taxon>
    </lineage>
</organism>
<keyword evidence="3" id="KW-1185">Reference proteome</keyword>
<evidence type="ECO:0000256" key="1">
    <source>
        <dbReference type="SAM" id="SignalP"/>
    </source>
</evidence>
<dbReference type="AlphaFoldDB" id="A0AAW1PS37"/>
<evidence type="ECO:0000313" key="2">
    <source>
        <dbReference type="EMBL" id="KAK9811220.1"/>
    </source>
</evidence>
<dbReference type="Proteomes" id="UP001489004">
    <property type="component" value="Unassembled WGS sequence"/>
</dbReference>
<comment type="caution">
    <text evidence="2">The sequence shown here is derived from an EMBL/GenBank/DDBJ whole genome shotgun (WGS) entry which is preliminary data.</text>
</comment>
<protein>
    <recommendedName>
        <fullName evidence="4">F-box domain-containing protein</fullName>
    </recommendedName>
</protein>
<sequence length="88" mass="9519">MAHAVLFSPDLLGLILARLHLRQALQLSAVCKKLKAEVTALIPVVVFAPRLVVASSGSKTILELDLGTGHSCCSRQQFHSTLLSPYMH</sequence>
<feature type="chain" id="PRO_5043923561" description="F-box domain-containing protein" evidence="1">
    <location>
        <begin position="18"/>
        <end position="88"/>
    </location>
</feature>
<evidence type="ECO:0008006" key="4">
    <source>
        <dbReference type="Google" id="ProtNLM"/>
    </source>
</evidence>
<proteinExistence type="predicted"/>
<dbReference type="EMBL" id="JALJOR010000009">
    <property type="protein sequence ID" value="KAK9811220.1"/>
    <property type="molecule type" value="Genomic_DNA"/>
</dbReference>
<name>A0AAW1PS37_9CHLO</name>
<reference evidence="2 3" key="1">
    <citation type="journal article" date="2024" name="Nat. Commun.">
        <title>Phylogenomics reveals the evolutionary origins of lichenization in chlorophyte algae.</title>
        <authorList>
            <person name="Puginier C."/>
            <person name="Libourel C."/>
            <person name="Otte J."/>
            <person name="Skaloud P."/>
            <person name="Haon M."/>
            <person name="Grisel S."/>
            <person name="Petersen M."/>
            <person name="Berrin J.G."/>
            <person name="Delaux P.M."/>
            <person name="Dal Grande F."/>
            <person name="Keller J."/>
        </authorList>
    </citation>
    <scope>NUCLEOTIDE SEQUENCE [LARGE SCALE GENOMIC DNA]</scope>
    <source>
        <strain evidence="2 3">SAG 2043</strain>
    </source>
</reference>
<evidence type="ECO:0000313" key="3">
    <source>
        <dbReference type="Proteomes" id="UP001489004"/>
    </source>
</evidence>
<gene>
    <name evidence="2" type="ORF">WJX72_000186</name>
</gene>
<feature type="signal peptide" evidence="1">
    <location>
        <begin position="1"/>
        <end position="17"/>
    </location>
</feature>